<evidence type="ECO:0000256" key="5">
    <source>
        <dbReference type="ARBA" id="ARBA00022741"/>
    </source>
</evidence>
<accession>A0ABW2C1P5</accession>
<evidence type="ECO:0000256" key="3">
    <source>
        <dbReference type="ARBA" id="ARBA00022448"/>
    </source>
</evidence>
<dbReference type="InterPro" id="IPR050388">
    <property type="entry name" value="ABC_Ni/Peptide_Import"/>
</dbReference>
<feature type="domain" description="ABC transporter" evidence="8">
    <location>
        <begin position="4"/>
        <end position="244"/>
    </location>
</feature>
<dbReference type="InterPro" id="IPR003593">
    <property type="entry name" value="AAA+_ATPase"/>
</dbReference>
<protein>
    <submittedName>
        <fullName evidence="9">ABC transporter ATP-binding protein</fullName>
    </submittedName>
</protein>
<evidence type="ECO:0000256" key="2">
    <source>
        <dbReference type="ARBA" id="ARBA00005417"/>
    </source>
</evidence>
<sequence length="473" mass="50613">MSQLKLHELTVRHGDDALVDVADLSLEAGRALTIVGESGSGKSLLAHALMGTIAAGLRVNGTMTLEGAHYDLADRANRKQLWGTELALLPQEPALALDPTMRVRGQVAEGSPGFRKDHASALRRADDALDHLGLGHATGAWPHTLSGGMAQRVTYAAATIGGARVLIVDEPTKGLDSDALDRLADLLSEHVAGGGLLITITHDLRLARRLGGDVLVMRDATVVEQGPADQVLTAPEHDYTRRLLAAEPSRWRYEWMAAPASDPSAEPLVLAEGLAKSYGDTELFRDVSLDIRPGERWALAGPSGVGKTTLGNILLRLTQPDRGTVRHHAAVSNGKLQKLYQDPALSFPARVRLADAMRDVVRGHQVPEGRVESLMGTLGLPDDLLGRLPGQVSGGELQRLAIVRAMLLEPALVFADEATSRLDPLTQERTMDCLMSELSRTGCALLLVTHDHELATAVADRHVRLGEAAPSHV</sequence>
<dbReference type="PANTHER" id="PTHR43297">
    <property type="entry name" value="OLIGOPEPTIDE TRANSPORT ATP-BINDING PROTEIN APPD"/>
    <property type="match status" value="1"/>
</dbReference>
<keyword evidence="3" id="KW-0813">Transport</keyword>
<dbReference type="Gene3D" id="3.40.50.300">
    <property type="entry name" value="P-loop containing nucleotide triphosphate hydrolases"/>
    <property type="match status" value="2"/>
</dbReference>
<dbReference type="SMART" id="SM00382">
    <property type="entry name" value="AAA"/>
    <property type="match status" value="2"/>
</dbReference>
<name>A0ABW2C1P5_9PSEU</name>
<evidence type="ECO:0000259" key="8">
    <source>
        <dbReference type="PROSITE" id="PS50893"/>
    </source>
</evidence>
<dbReference type="RefSeq" id="WP_345398314.1">
    <property type="nucleotide sequence ID" value="NZ_BAABLA010000028.1"/>
</dbReference>
<comment type="subcellular location">
    <subcellularLocation>
        <location evidence="1">Cell membrane</location>
        <topology evidence="1">Peripheral membrane protein</topology>
    </subcellularLocation>
</comment>
<dbReference type="InterPro" id="IPR027417">
    <property type="entry name" value="P-loop_NTPase"/>
</dbReference>
<dbReference type="Pfam" id="PF00005">
    <property type="entry name" value="ABC_tran"/>
    <property type="match status" value="2"/>
</dbReference>
<dbReference type="PANTHER" id="PTHR43297:SF7">
    <property type="entry name" value="D,D-DIPEPTIDE TRANSPORT ATP-BINDING PROTEIN DDPD-RELATED"/>
    <property type="match status" value="1"/>
</dbReference>
<dbReference type="SUPFAM" id="SSF52540">
    <property type="entry name" value="P-loop containing nucleoside triphosphate hydrolases"/>
    <property type="match status" value="2"/>
</dbReference>
<organism evidence="9 10">
    <name type="scientific">Haloechinothrix salitolerans</name>
    <dbReference type="NCBI Taxonomy" id="926830"/>
    <lineage>
        <taxon>Bacteria</taxon>
        <taxon>Bacillati</taxon>
        <taxon>Actinomycetota</taxon>
        <taxon>Actinomycetes</taxon>
        <taxon>Pseudonocardiales</taxon>
        <taxon>Pseudonocardiaceae</taxon>
        <taxon>Haloechinothrix</taxon>
    </lineage>
</organism>
<keyword evidence="6 9" id="KW-0067">ATP-binding</keyword>
<dbReference type="InterPro" id="IPR003439">
    <property type="entry name" value="ABC_transporter-like_ATP-bd"/>
</dbReference>
<dbReference type="EMBL" id="JBHSXX010000001">
    <property type="protein sequence ID" value="MFC6868305.1"/>
    <property type="molecule type" value="Genomic_DNA"/>
</dbReference>
<proteinExistence type="inferred from homology"/>
<comment type="caution">
    <text evidence="9">The sequence shown here is derived from an EMBL/GenBank/DDBJ whole genome shotgun (WGS) entry which is preliminary data.</text>
</comment>
<dbReference type="InterPro" id="IPR017871">
    <property type="entry name" value="ABC_transporter-like_CS"/>
</dbReference>
<keyword evidence="5" id="KW-0547">Nucleotide-binding</keyword>
<evidence type="ECO:0000313" key="10">
    <source>
        <dbReference type="Proteomes" id="UP001596337"/>
    </source>
</evidence>
<evidence type="ECO:0000256" key="4">
    <source>
        <dbReference type="ARBA" id="ARBA00022475"/>
    </source>
</evidence>
<dbReference type="PROSITE" id="PS00211">
    <property type="entry name" value="ABC_TRANSPORTER_1"/>
    <property type="match status" value="1"/>
</dbReference>
<keyword evidence="4" id="KW-1003">Cell membrane</keyword>
<evidence type="ECO:0000256" key="1">
    <source>
        <dbReference type="ARBA" id="ARBA00004202"/>
    </source>
</evidence>
<dbReference type="GO" id="GO:0005524">
    <property type="term" value="F:ATP binding"/>
    <property type="evidence" value="ECO:0007669"/>
    <property type="project" value="UniProtKB-KW"/>
</dbReference>
<reference evidence="10" key="1">
    <citation type="journal article" date="2019" name="Int. J. Syst. Evol. Microbiol.">
        <title>The Global Catalogue of Microorganisms (GCM) 10K type strain sequencing project: providing services to taxonomists for standard genome sequencing and annotation.</title>
        <authorList>
            <consortium name="The Broad Institute Genomics Platform"/>
            <consortium name="The Broad Institute Genome Sequencing Center for Infectious Disease"/>
            <person name="Wu L."/>
            <person name="Ma J."/>
        </authorList>
    </citation>
    <scope>NUCLEOTIDE SEQUENCE [LARGE SCALE GENOMIC DNA]</scope>
    <source>
        <strain evidence="10">KCTC 32255</strain>
    </source>
</reference>
<feature type="domain" description="ABC transporter" evidence="8">
    <location>
        <begin position="269"/>
        <end position="473"/>
    </location>
</feature>
<evidence type="ECO:0000256" key="7">
    <source>
        <dbReference type="ARBA" id="ARBA00023136"/>
    </source>
</evidence>
<keyword evidence="7" id="KW-0472">Membrane</keyword>
<evidence type="ECO:0000256" key="6">
    <source>
        <dbReference type="ARBA" id="ARBA00022840"/>
    </source>
</evidence>
<keyword evidence="10" id="KW-1185">Reference proteome</keyword>
<evidence type="ECO:0000313" key="9">
    <source>
        <dbReference type="EMBL" id="MFC6868305.1"/>
    </source>
</evidence>
<comment type="similarity">
    <text evidence="2">Belongs to the ABC transporter superfamily.</text>
</comment>
<dbReference type="Proteomes" id="UP001596337">
    <property type="component" value="Unassembled WGS sequence"/>
</dbReference>
<dbReference type="PROSITE" id="PS50893">
    <property type="entry name" value="ABC_TRANSPORTER_2"/>
    <property type="match status" value="2"/>
</dbReference>
<gene>
    <name evidence="9" type="ORF">ACFQGD_14270</name>
</gene>